<dbReference type="GO" id="GO:0005737">
    <property type="term" value="C:cytoplasm"/>
    <property type="evidence" value="ECO:0007669"/>
    <property type="project" value="UniProtKB-SubCell"/>
</dbReference>
<evidence type="ECO:0000256" key="1">
    <source>
        <dbReference type="ARBA" id="ARBA00004496"/>
    </source>
</evidence>
<comment type="subcellular location">
    <subcellularLocation>
        <location evidence="1 5">Cytoplasm</location>
    </subcellularLocation>
</comment>
<dbReference type="EC" id="2.1.1.-" evidence="5"/>
<keyword evidence="4 5" id="KW-0808">Transferase</keyword>
<dbReference type="GO" id="GO:0003676">
    <property type="term" value="F:nucleic acid binding"/>
    <property type="evidence" value="ECO:0007669"/>
    <property type="project" value="InterPro"/>
</dbReference>
<dbReference type="GO" id="GO:0016279">
    <property type="term" value="F:protein-lysine N-methyltransferase activity"/>
    <property type="evidence" value="ECO:0007669"/>
    <property type="project" value="UniProtKB-UniRule"/>
</dbReference>
<name>A0AAN6T0U0_9PEZI</name>
<dbReference type="Pfam" id="PF10237">
    <property type="entry name" value="N6-adenineMlase"/>
    <property type="match status" value="1"/>
</dbReference>
<feature type="region of interest" description="Disordered" evidence="6">
    <location>
        <begin position="204"/>
        <end position="224"/>
    </location>
</feature>
<organism evidence="7 8">
    <name type="scientific">Parathielavia hyrcaniae</name>
    <dbReference type="NCBI Taxonomy" id="113614"/>
    <lineage>
        <taxon>Eukaryota</taxon>
        <taxon>Fungi</taxon>
        <taxon>Dikarya</taxon>
        <taxon>Ascomycota</taxon>
        <taxon>Pezizomycotina</taxon>
        <taxon>Sordariomycetes</taxon>
        <taxon>Sordariomycetidae</taxon>
        <taxon>Sordariales</taxon>
        <taxon>Chaetomiaceae</taxon>
        <taxon>Parathielavia</taxon>
    </lineage>
</organism>
<comment type="similarity">
    <text evidence="5">Belongs to the class I-like SAM-binding methyltransferase superfamily. EFM5 family.</text>
</comment>
<dbReference type="Proteomes" id="UP001305647">
    <property type="component" value="Unassembled WGS sequence"/>
</dbReference>
<dbReference type="PANTHER" id="PTHR13200:SF0">
    <property type="entry name" value="EEF1A LYSINE METHYLTRANSFERASE 1"/>
    <property type="match status" value="1"/>
</dbReference>
<dbReference type="HAMAP" id="MF_03187">
    <property type="entry name" value="Methyltr_EFM5"/>
    <property type="match status" value="1"/>
</dbReference>
<dbReference type="InterPro" id="IPR002052">
    <property type="entry name" value="DNA_methylase_N6_adenine_CS"/>
</dbReference>
<sequence>MANHESDDEELQVQFPHRMRTLSTSALDALKQFYTERDARAEQFAKLQAQAEEQHAAGQAKPLSMEAFTEDWNESQFWYSDETASLLARQLLNGATADTMIAVVSAPSVFVALKNILNAAGPGEPQPKLLLLEHDNRFAVFPEFVFYDFAQPLKLPGSHASKVDSFDSAHLKGTCDRIICDPPFLSEDCQTKAALTVRWLSKLPSSSSSSPSSSDGQQQQQQQPRLIVCTGERMQDVVTRVYRSFGLRTTDYDPMHARGLSNEFYCYANFESADWGWRGGKGRT</sequence>
<reference evidence="7" key="2">
    <citation type="submission" date="2023-05" db="EMBL/GenBank/DDBJ databases">
        <authorList>
            <consortium name="Lawrence Berkeley National Laboratory"/>
            <person name="Steindorff A."/>
            <person name="Hensen N."/>
            <person name="Bonometti L."/>
            <person name="Westerberg I."/>
            <person name="Brannstrom I.O."/>
            <person name="Guillou S."/>
            <person name="Cros-Aarteil S."/>
            <person name="Calhoun S."/>
            <person name="Haridas S."/>
            <person name="Kuo A."/>
            <person name="Mondo S."/>
            <person name="Pangilinan J."/>
            <person name="Riley R."/>
            <person name="Labutti K."/>
            <person name="Andreopoulos B."/>
            <person name="Lipzen A."/>
            <person name="Chen C."/>
            <person name="Yanf M."/>
            <person name="Daum C."/>
            <person name="Ng V."/>
            <person name="Clum A."/>
            <person name="Ohm R."/>
            <person name="Martin F."/>
            <person name="Silar P."/>
            <person name="Natvig D."/>
            <person name="Lalanne C."/>
            <person name="Gautier V."/>
            <person name="Ament-Velasquez S.L."/>
            <person name="Kruys A."/>
            <person name="Hutchinson M.I."/>
            <person name="Powell A.J."/>
            <person name="Barry K."/>
            <person name="Miller A.N."/>
            <person name="Grigoriev I.V."/>
            <person name="Debuchy R."/>
            <person name="Gladieux P."/>
            <person name="Thoren M.H."/>
            <person name="Johannesson H."/>
        </authorList>
    </citation>
    <scope>NUCLEOTIDE SEQUENCE</scope>
    <source>
        <strain evidence="7">CBS 757.83</strain>
    </source>
</reference>
<keyword evidence="3 5" id="KW-0489">Methyltransferase</keyword>
<comment type="function">
    <text evidence="5">S-adenosyl-L-methionine-dependent protein-lysine N-methyltransferase that trimethylates elongation factor 1-alpha at 'Lys-79'.</text>
</comment>
<comment type="caution">
    <text evidence="7">The sequence shown here is derived from an EMBL/GenBank/DDBJ whole genome shotgun (WGS) entry which is preliminary data.</text>
</comment>
<keyword evidence="8" id="KW-1185">Reference proteome</keyword>
<gene>
    <name evidence="5" type="primary">EFM5</name>
    <name evidence="7" type="ORF">N658DRAFT_560015</name>
</gene>
<dbReference type="PANTHER" id="PTHR13200">
    <property type="entry name" value="EEF1A LYSINE METHYLTRANSFERASE 1"/>
    <property type="match status" value="1"/>
</dbReference>
<evidence type="ECO:0000313" key="7">
    <source>
        <dbReference type="EMBL" id="KAK4099899.1"/>
    </source>
</evidence>
<evidence type="ECO:0000256" key="4">
    <source>
        <dbReference type="ARBA" id="ARBA00022679"/>
    </source>
</evidence>
<evidence type="ECO:0000256" key="3">
    <source>
        <dbReference type="ARBA" id="ARBA00022603"/>
    </source>
</evidence>
<reference evidence="7" key="1">
    <citation type="journal article" date="2023" name="Mol. Phylogenet. Evol.">
        <title>Genome-scale phylogeny and comparative genomics of the fungal order Sordariales.</title>
        <authorList>
            <person name="Hensen N."/>
            <person name="Bonometti L."/>
            <person name="Westerberg I."/>
            <person name="Brannstrom I.O."/>
            <person name="Guillou S."/>
            <person name="Cros-Aarteil S."/>
            <person name="Calhoun S."/>
            <person name="Haridas S."/>
            <person name="Kuo A."/>
            <person name="Mondo S."/>
            <person name="Pangilinan J."/>
            <person name="Riley R."/>
            <person name="LaButti K."/>
            <person name="Andreopoulos B."/>
            <person name="Lipzen A."/>
            <person name="Chen C."/>
            <person name="Yan M."/>
            <person name="Daum C."/>
            <person name="Ng V."/>
            <person name="Clum A."/>
            <person name="Steindorff A."/>
            <person name="Ohm R.A."/>
            <person name="Martin F."/>
            <person name="Silar P."/>
            <person name="Natvig D.O."/>
            <person name="Lalanne C."/>
            <person name="Gautier V."/>
            <person name="Ament-Velasquez S.L."/>
            <person name="Kruys A."/>
            <person name="Hutchinson M.I."/>
            <person name="Powell A.J."/>
            <person name="Barry K."/>
            <person name="Miller A.N."/>
            <person name="Grigoriev I.V."/>
            <person name="Debuchy R."/>
            <person name="Gladieux P."/>
            <person name="Hiltunen Thoren M."/>
            <person name="Johannesson H."/>
        </authorList>
    </citation>
    <scope>NUCLEOTIDE SEQUENCE</scope>
    <source>
        <strain evidence="7">CBS 757.83</strain>
    </source>
</reference>
<dbReference type="InterPro" id="IPR019369">
    <property type="entry name" value="Efm5/EEF1AKMT1"/>
</dbReference>
<dbReference type="GO" id="GO:0032259">
    <property type="term" value="P:methylation"/>
    <property type="evidence" value="ECO:0007669"/>
    <property type="project" value="UniProtKB-KW"/>
</dbReference>
<protein>
    <recommendedName>
        <fullName evidence="5">Protein-lysine N-methyltransferase EFM5</fullName>
        <ecNumber evidence="5">2.1.1.-</ecNumber>
    </recommendedName>
    <alternativeName>
        <fullName evidence="5">Elongation factor methyltransferase 5</fullName>
    </alternativeName>
</protein>
<dbReference type="InterPro" id="IPR041370">
    <property type="entry name" value="Mlase_EEF1AKMT1/ZCCHC4"/>
</dbReference>
<evidence type="ECO:0000313" key="8">
    <source>
        <dbReference type="Proteomes" id="UP001305647"/>
    </source>
</evidence>
<dbReference type="PROSITE" id="PS00092">
    <property type="entry name" value="N6_MTASE"/>
    <property type="match status" value="1"/>
</dbReference>
<dbReference type="EMBL" id="MU863645">
    <property type="protein sequence ID" value="KAK4099899.1"/>
    <property type="molecule type" value="Genomic_DNA"/>
</dbReference>
<proteinExistence type="inferred from homology"/>
<evidence type="ECO:0000256" key="6">
    <source>
        <dbReference type="SAM" id="MobiDB-lite"/>
    </source>
</evidence>
<keyword evidence="2 5" id="KW-0963">Cytoplasm</keyword>
<evidence type="ECO:0000256" key="5">
    <source>
        <dbReference type="HAMAP-Rule" id="MF_03187"/>
    </source>
</evidence>
<dbReference type="AlphaFoldDB" id="A0AAN6T0U0"/>
<accession>A0AAN6T0U0</accession>
<evidence type="ECO:0000256" key="2">
    <source>
        <dbReference type="ARBA" id="ARBA00022490"/>
    </source>
</evidence>